<gene>
    <name evidence="2" type="ORF">RR45_GL001902</name>
    <name evidence="3" type="ORF">SAMN02746068_00624</name>
</gene>
<dbReference type="Gene3D" id="2.60.300.12">
    <property type="entry name" value="HesB-like domain"/>
    <property type="match status" value="1"/>
</dbReference>
<organism evidence="3 4">
    <name type="scientific">Pseudolactococcus chungangensis CAU 28 = DSM 22330</name>
    <dbReference type="NCBI Taxonomy" id="1122154"/>
    <lineage>
        <taxon>Bacteria</taxon>
        <taxon>Bacillati</taxon>
        <taxon>Bacillota</taxon>
        <taxon>Bacilli</taxon>
        <taxon>Lactobacillales</taxon>
        <taxon>Streptococcaceae</taxon>
        <taxon>Pseudolactococcus</taxon>
    </lineage>
</organism>
<dbReference type="AlphaFoldDB" id="A0A1K2H7Y7"/>
<dbReference type="Proteomes" id="UP000185655">
    <property type="component" value="Unassembled WGS sequence"/>
</dbReference>
<sequence length="116" mass="13062">MKITFDEQVLARLTDWSDADIVLDFDNTIGETGRPVEGCSIGTNYRLIAIDKGTVPDIFDVVIASNFAPLHFKKYGEMFLENDMTITENTDKRVQLKASGEVIDSNVQILDYRQAK</sequence>
<name>A0A1K2H7Y7_9LACT</name>
<dbReference type="STRING" id="1122154.SAMN02746068_00624"/>
<evidence type="ECO:0000313" key="3">
    <source>
        <dbReference type="EMBL" id="SFZ72701.1"/>
    </source>
</evidence>
<dbReference type="SUPFAM" id="SSF89360">
    <property type="entry name" value="HesB-like domain"/>
    <property type="match status" value="1"/>
</dbReference>
<evidence type="ECO:0000313" key="5">
    <source>
        <dbReference type="Proteomes" id="UP000218979"/>
    </source>
</evidence>
<evidence type="ECO:0000313" key="4">
    <source>
        <dbReference type="Proteomes" id="UP000185655"/>
    </source>
</evidence>
<dbReference type="InterPro" id="IPR000361">
    <property type="entry name" value="ATAP_core_dom"/>
</dbReference>
<dbReference type="InterPro" id="IPR035903">
    <property type="entry name" value="HesB-like_dom_sf"/>
</dbReference>
<dbReference type="Pfam" id="PF01521">
    <property type="entry name" value="Fe-S_biosyn"/>
    <property type="match status" value="1"/>
</dbReference>
<dbReference type="EMBL" id="JXJT01000007">
    <property type="protein sequence ID" value="PCS03874.1"/>
    <property type="molecule type" value="Genomic_DNA"/>
</dbReference>
<dbReference type="RefSeq" id="WP_031365232.1">
    <property type="nucleotide sequence ID" value="NZ_FPKS01000003.1"/>
</dbReference>
<evidence type="ECO:0000259" key="1">
    <source>
        <dbReference type="Pfam" id="PF01521"/>
    </source>
</evidence>
<dbReference type="Proteomes" id="UP000218979">
    <property type="component" value="Unassembled WGS sequence"/>
</dbReference>
<keyword evidence="5" id="KW-1185">Reference proteome</keyword>
<protein>
    <submittedName>
        <fullName evidence="3">Uncharacterized protein YqkB</fullName>
    </submittedName>
</protein>
<evidence type="ECO:0000313" key="2">
    <source>
        <dbReference type="EMBL" id="PCS03874.1"/>
    </source>
</evidence>
<reference evidence="2 5" key="1">
    <citation type="submission" date="2014-12" db="EMBL/GenBank/DDBJ databases">
        <title>Draft genome sequences of 10 type strains of Lactococcus.</title>
        <authorList>
            <person name="Sun Z."/>
            <person name="Zhong Z."/>
            <person name="Liu W."/>
            <person name="Zhang W."/>
            <person name="Zhang H."/>
        </authorList>
    </citation>
    <scope>NUCLEOTIDE SEQUENCE [LARGE SCALE GENOMIC DNA]</scope>
    <source>
        <strain evidence="2 5">DSM 22330</strain>
    </source>
</reference>
<dbReference type="EMBL" id="FPKS01000003">
    <property type="protein sequence ID" value="SFZ72701.1"/>
    <property type="molecule type" value="Genomic_DNA"/>
</dbReference>
<accession>A0A1K2H7Y7</accession>
<proteinExistence type="predicted"/>
<dbReference type="OrthoDB" id="2361502at2"/>
<reference evidence="3 4" key="2">
    <citation type="submission" date="2016-11" db="EMBL/GenBank/DDBJ databases">
        <authorList>
            <person name="Jaros S."/>
            <person name="Januszkiewicz K."/>
            <person name="Wedrychowicz H."/>
        </authorList>
    </citation>
    <scope>NUCLEOTIDE SEQUENCE [LARGE SCALE GENOMIC DNA]</scope>
    <source>
        <strain evidence="3 4">DSM 22330</strain>
    </source>
</reference>
<feature type="domain" description="Core" evidence="1">
    <location>
        <begin position="1"/>
        <end position="111"/>
    </location>
</feature>